<feature type="compositionally biased region" description="Polar residues" evidence="1">
    <location>
        <begin position="11"/>
        <end position="22"/>
    </location>
</feature>
<feature type="domain" description="F-box" evidence="2">
    <location>
        <begin position="153"/>
        <end position="200"/>
    </location>
</feature>
<dbReference type="SUPFAM" id="SSF52047">
    <property type="entry name" value="RNI-like"/>
    <property type="match status" value="1"/>
</dbReference>
<feature type="region of interest" description="Disordered" evidence="1">
    <location>
        <begin position="1"/>
        <end position="23"/>
    </location>
</feature>
<dbReference type="Proteomes" id="UP001234581">
    <property type="component" value="Unassembled WGS sequence"/>
</dbReference>
<accession>A0AAD7XXT5</accession>
<feature type="region of interest" description="Disordered" evidence="1">
    <location>
        <begin position="48"/>
        <end position="140"/>
    </location>
</feature>
<protein>
    <recommendedName>
        <fullName evidence="2">F-box domain-containing protein</fullName>
    </recommendedName>
</protein>
<gene>
    <name evidence="3" type="ORF">O0I10_007515</name>
</gene>
<dbReference type="EMBL" id="JARTCD010000036">
    <property type="protein sequence ID" value="KAJ8656918.1"/>
    <property type="molecule type" value="Genomic_DNA"/>
</dbReference>
<dbReference type="InterPro" id="IPR001810">
    <property type="entry name" value="F-box_dom"/>
</dbReference>
<dbReference type="SUPFAM" id="SSF81383">
    <property type="entry name" value="F-box domain"/>
    <property type="match status" value="1"/>
</dbReference>
<dbReference type="GeneID" id="83214924"/>
<evidence type="ECO:0000313" key="3">
    <source>
        <dbReference type="EMBL" id="KAJ8656918.1"/>
    </source>
</evidence>
<evidence type="ECO:0000259" key="2">
    <source>
        <dbReference type="PROSITE" id="PS50181"/>
    </source>
</evidence>
<feature type="compositionally biased region" description="Low complexity" evidence="1">
    <location>
        <begin position="83"/>
        <end position="107"/>
    </location>
</feature>
<name>A0AAD7XXT5_9FUNG</name>
<feature type="compositionally biased region" description="Low complexity" evidence="1">
    <location>
        <begin position="118"/>
        <end position="135"/>
    </location>
</feature>
<dbReference type="Gene3D" id="1.20.1280.50">
    <property type="match status" value="1"/>
</dbReference>
<keyword evidence="4" id="KW-1185">Reference proteome</keyword>
<feature type="compositionally biased region" description="Basic and acidic residues" evidence="1">
    <location>
        <begin position="68"/>
        <end position="80"/>
    </location>
</feature>
<comment type="caution">
    <text evidence="3">The sequence shown here is derived from an EMBL/GenBank/DDBJ whole genome shotgun (WGS) entry which is preliminary data.</text>
</comment>
<feature type="compositionally biased region" description="Basic and acidic residues" evidence="1">
    <location>
        <begin position="1"/>
        <end position="10"/>
    </location>
</feature>
<organism evidence="3 4">
    <name type="scientific">Lichtheimia ornata</name>
    <dbReference type="NCBI Taxonomy" id="688661"/>
    <lineage>
        <taxon>Eukaryota</taxon>
        <taxon>Fungi</taxon>
        <taxon>Fungi incertae sedis</taxon>
        <taxon>Mucoromycota</taxon>
        <taxon>Mucoromycotina</taxon>
        <taxon>Mucoromycetes</taxon>
        <taxon>Mucorales</taxon>
        <taxon>Lichtheimiaceae</taxon>
        <taxon>Lichtheimia</taxon>
    </lineage>
</organism>
<dbReference type="AlphaFoldDB" id="A0AAD7XXT5"/>
<dbReference type="Pfam" id="PF12937">
    <property type="entry name" value="F-box-like"/>
    <property type="match status" value="1"/>
</dbReference>
<evidence type="ECO:0000313" key="4">
    <source>
        <dbReference type="Proteomes" id="UP001234581"/>
    </source>
</evidence>
<proteinExistence type="predicted"/>
<dbReference type="RefSeq" id="XP_058341831.1">
    <property type="nucleotide sequence ID" value="XM_058487531.1"/>
</dbReference>
<dbReference type="InterPro" id="IPR036047">
    <property type="entry name" value="F-box-like_dom_sf"/>
</dbReference>
<evidence type="ECO:0000256" key="1">
    <source>
        <dbReference type="SAM" id="MobiDB-lite"/>
    </source>
</evidence>
<reference evidence="3 4" key="1">
    <citation type="submission" date="2023-03" db="EMBL/GenBank/DDBJ databases">
        <title>Genome sequence of Lichtheimia ornata CBS 291.66.</title>
        <authorList>
            <person name="Mohabir J.T."/>
            <person name="Shea T.P."/>
            <person name="Kurbessoian T."/>
            <person name="Berby B."/>
            <person name="Fontaine J."/>
            <person name="Livny J."/>
            <person name="Gnirke A."/>
            <person name="Stajich J.E."/>
            <person name="Cuomo C.A."/>
        </authorList>
    </citation>
    <scope>NUCLEOTIDE SEQUENCE [LARGE SCALE GENOMIC DNA]</scope>
    <source>
        <strain evidence="3">CBS 291.66</strain>
    </source>
</reference>
<dbReference type="PROSITE" id="PS50181">
    <property type="entry name" value="FBOX"/>
    <property type="match status" value="1"/>
</dbReference>
<sequence length="535" mass="62726">MSLRERDINRQRSSTQHATSKSKVNRCNRMFVLERSAPFSLMREPLTTLTNRESRRSVKRRKTLSVHIDNESNYKQRDVQYTRSRGSGNSSSSSSSSSKTSNIKSTINENSREKNSKNDTSSKSNSHTSTNSSSNRIQYRRTRVQQLSTLQRRMTIDKLGNECLYEIFKHCADPETLTAISHVCRRWRFITTDSWLWRTMDHDWIQFLESVFFFKHMPNHYAFDHLRHTRRMRITAREDQLYNPIPMCIPEVYPYVQLSRVDLVRMHLVDIIDVVKWLVHIQELRCIDIMTHDMPQNNVLAAFTGLRRLRILHLHFYTPCIHGNYAFLISRNRARPVLPSTLRDLQITNLYDTEEQLLNDLRPHHWMRIEAGLMIKYSPLQSLVNLDTLILHSCSAFTARIWRECLTPCAPNLRYLSLGGLRSHRHNDALLFTTNDGNSPTNDPTSLWTIDEEAPVRDIWNAIHDFFINLVHLEYLHMEDFTMDSNILDSLRFLEESRGQTIHLSSATFQGNACDIIDLEDMVDRHVAFCDITIR</sequence>